<sequence length="110" mass="13042">METFGKEKEQGERILDYEKIVATSKFQQLIQKKRNFIVPIIIVFLITYFLLPILTGYTSILEHKAIGWITWTWLYSLGLFVMVWVFATMYVKKAETFDQLAEEIIEENIK</sequence>
<dbReference type="EMBL" id="CP017703">
    <property type="protein sequence ID" value="ASS91057.1"/>
    <property type="molecule type" value="Genomic_DNA"/>
</dbReference>
<accession>A0A165WBF6</accession>
<dbReference type="EMBL" id="LWBR01000075">
    <property type="protein sequence ID" value="KZN94843.1"/>
    <property type="molecule type" value="Genomic_DNA"/>
</dbReference>
<feature type="transmembrane region" description="Helical" evidence="1">
    <location>
        <begin position="72"/>
        <end position="91"/>
    </location>
</feature>
<gene>
    <name evidence="2" type="ORF">AP3564_13220</name>
    <name evidence="3" type="ORF">AZI98_17805</name>
</gene>
<dbReference type="PANTHER" id="PTHR38441:SF1">
    <property type="entry name" value="MEMBRANE PROTEIN"/>
    <property type="match status" value="1"/>
</dbReference>
<dbReference type="PANTHER" id="PTHR38441">
    <property type="entry name" value="INTEGRAL MEMBRANE PROTEIN-RELATED"/>
    <property type="match status" value="1"/>
</dbReference>
<keyword evidence="4" id="KW-1185">Reference proteome</keyword>
<evidence type="ECO:0000313" key="2">
    <source>
        <dbReference type="EMBL" id="ASS91057.1"/>
    </source>
</evidence>
<evidence type="ECO:0000313" key="4">
    <source>
        <dbReference type="Proteomes" id="UP000076476"/>
    </source>
</evidence>
<dbReference type="Pfam" id="PF04341">
    <property type="entry name" value="DUF485"/>
    <property type="match status" value="1"/>
</dbReference>
<evidence type="ECO:0000313" key="3">
    <source>
        <dbReference type="EMBL" id="KZN94843.1"/>
    </source>
</evidence>
<dbReference type="InterPro" id="IPR007436">
    <property type="entry name" value="DUF485"/>
</dbReference>
<name>A0A165WBF6_9BACI</name>
<dbReference type="OrthoDB" id="2886991at2"/>
<dbReference type="Proteomes" id="UP000076476">
    <property type="component" value="Unassembled WGS sequence"/>
</dbReference>
<proteinExistence type="predicted"/>
<keyword evidence="1" id="KW-0472">Membrane</keyword>
<keyword evidence="1" id="KW-0812">Transmembrane</keyword>
<evidence type="ECO:0000256" key="1">
    <source>
        <dbReference type="SAM" id="Phobius"/>
    </source>
</evidence>
<protein>
    <recommendedName>
        <fullName evidence="6">DUF485 domain-containing protein</fullName>
    </recommendedName>
</protein>
<dbReference type="RefSeq" id="WP_063389591.1">
    <property type="nucleotide sequence ID" value="NZ_CP017703.1"/>
</dbReference>
<evidence type="ECO:0000313" key="5">
    <source>
        <dbReference type="Proteomes" id="UP000214606"/>
    </source>
</evidence>
<organism evidence="3 4">
    <name type="scientific">Aeribacillus pallidus</name>
    <dbReference type="NCBI Taxonomy" id="33936"/>
    <lineage>
        <taxon>Bacteria</taxon>
        <taxon>Bacillati</taxon>
        <taxon>Bacillota</taxon>
        <taxon>Bacilli</taxon>
        <taxon>Bacillales</taxon>
        <taxon>Bacillaceae</taxon>
        <taxon>Aeribacillus</taxon>
    </lineage>
</organism>
<feature type="transmembrane region" description="Helical" evidence="1">
    <location>
        <begin position="36"/>
        <end position="60"/>
    </location>
</feature>
<reference evidence="3 4" key="1">
    <citation type="submission" date="2016-04" db="EMBL/GenBank/DDBJ databases">
        <title>Draft genome sequence of Aeribacillus pallidus 8m3 from petroleum reservoir.</title>
        <authorList>
            <person name="Poltaraus A.B."/>
            <person name="Nazina T.N."/>
            <person name="Tourova T.P."/>
            <person name="Malakho S.M."/>
            <person name="Korshunova A.V."/>
            <person name="Sokolova D.S."/>
        </authorList>
    </citation>
    <scope>NUCLEOTIDE SEQUENCE [LARGE SCALE GENOMIC DNA]</scope>
    <source>
        <strain evidence="3 4">8m3</strain>
    </source>
</reference>
<dbReference type="AlphaFoldDB" id="A0A165WBF6"/>
<evidence type="ECO:0008006" key="6">
    <source>
        <dbReference type="Google" id="ProtNLM"/>
    </source>
</evidence>
<reference evidence="2 5" key="2">
    <citation type="submission" date="2016-10" db="EMBL/GenBank/DDBJ databases">
        <title>The whole genome sequencing and assembly of Aeribacillus pallidus KCTC3564 strain.</title>
        <authorList>
            <person name="Lee Y.-J."/>
            <person name="Park M.-K."/>
            <person name="Yi H."/>
            <person name="Bahn Y.-S."/>
            <person name="Kim J.F."/>
            <person name="Lee D.-W."/>
        </authorList>
    </citation>
    <scope>NUCLEOTIDE SEQUENCE [LARGE SCALE GENOMIC DNA]</scope>
    <source>
        <strain evidence="2 5">KCTC3564</strain>
    </source>
</reference>
<dbReference type="KEGG" id="apak:AP3564_13220"/>
<keyword evidence="1" id="KW-1133">Transmembrane helix</keyword>
<dbReference type="Proteomes" id="UP000214606">
    <property type="component" value="Chromosome"/>
</dbReference>
<dbReference type="STRING" id="33936.AZI98_17805"/>